<feature type="compositionally biased region" description="Pro residues" evidence="1">
    <location>
        <begin position="735"/>
        <end position="758"/>
    </location>
</feature>
<sequence>MEATGQSEGQGQDPQRLLANLAAEYTRSRRFLEELENSFVRETSPGPPSRPTYPPAEDHDEPNDQLATAPNPREVGHKKPPESAPSNLRSKLRSFFSRRALLRNEAIPEPSVPQALIRPSSESQSTIPGRRYLSPSTTMVSERQIPASSPVRRTSQVCYTTGPAETVPRTAPRAPASAAADAGGRPATARRSSIVYVSGDAMDSTSQGWIARVACPDTGDRPATGRRTSIVFYADSSPTTGATPGRSAAGSGCAGPAVGVTGNIAGGGSGGGGSSGGTTAGEHPIDVIAPAAAAAAASGRVRDDSNSDQFRHQHNGENGTGGAGAAAAGNSRRNLSVHSAVGVGSLQDTADPYEFMSLMAGPRRTTSFQHRSGTKLQPTAQRLRSAVSTRRTSIEAYCNRELAQPPPPPPPQQQHPPLLQQQPRLQGSRASFEALCQPVMSTTVDQASTTVRRTGSLEIPRPYSAVPRNHSAAAAAVVPTAVNISNSTLFAPASISGYTAPVAAVPATATAAAAAAAVPNPPQAAAAAAAAVPGPRMRVLHHQSGVAWAAPAALSPTGSTGSSTGPMSPSDAAAVLTVGRIRTVGGGGGGGGPAIRTSMSSLNSKRLLDLADIAQQLMMTASASASAAYCMGGVERPRAGSGSGMIDVAAAAAAAAPPSPPAAAVRAARGGPALHIHVTADGADEAAAAAVAAAAATAATAAAAPSPNTSPTGRSNSLSPKLAAPYTAALHDRNSPPPFTSPPPPTQPHAPPQVPPQPHNAAAGLPFLPSGPWLSGYLDQAYTVCSGFASNALKRVGGDLPGRLTFRTGGRLFFFFFFWSFSVILGLPITTKCVEEVDMTYKHMINRVHSKLALTGWRDQ</sequence>
<dbReference type="InParanoid" id="D8UE92"/>
<accession>D8UE92</accession>
<dbReference type="GeneID" id="9622772"/>
<evidence type="ECO:0000313" key="4">
    <source>
        <dbReference type="Proteomes" id="UP000001058"/>
    </source>
</evidence>
<feature type="region of interest" description="Disordered" evidence="1">
    <location>
        <begin position="112"/>
        <end position="190"/>
    </location>
</feature>
<feature type="compositionally biased region" description="Low complexity" evidence="1">
    <location>
        <begin position="163"/>
        <end position="190"/>
    </location>
</feature>
<name>D8UE92_VOLCA</name>
<feature type="compositionally biased region" description="Basic and acidic residues" evidence="1">
    <location>
        <begin position="300"/>
        <end position="315"/>
    </location>
</feature>
<gene>
    <name evidence="3" type="ORF">VOLCADRAFT_98026</name>
</gene>
<dbReference type="EMBL" id="GL378388">
    <property type="protein sequence ID" value="EFJ41965.1"/>
    <property type="molecule type" value="Genomic_DNA"/>
</dbReference>
<feature type="region of interest" description="Disordered" evidence="1">
    <location>
        <begin position="701"/>
        <end position="720"/>
    </location>
</feature>
<organism evidence="4">
    <name type="scientific">Volvox carteri f. nagariensis</name>
    <dbReference type="NCBI Taxonomy" id="3068"/>
    <lineage>
        <taxon>Eukaryota</taxon>
        <taxon>Viridiplantae</taxon>
        <taxon>Chlorophyta</taxon>
        <taxon>core chlorophytes</taxon>
        <taxon>Chlorophyceae</taxon>
        <taxon>CS clade</taxon>
        <taxon>Chlamydomonadales</taxon>
        <taxon>Volvocaceae</taxon>
        <taxon>Volvox</taxon>
    </lineage>
</organism>
<feature type="compositionally biased region" description="Polar residues" evidence="1">
    <location>
        <begin position="1"/>
        <end position="13"/>
    </location>
</feature>
<feature type="region of interest" description="Disordered" evidence="1">
    <location>
        <begin position="400"/>
        <end position="427"/>
    </location>
</feature>
<feature type="region of interest" description="Disordered" evidence="1">
    <location>
        <begin position="1"/>
        <end position="21"/>
    </location>
</feature>
<keyword evidence="2" id="KW-0812">Transmembrane</keyword>
<keyword evidence="4" id="KW-1185">Reference proteome</keyword>
<keyword evidence="2" id="KW-0472">Membrane</keyword>
<feature type="compositionally biased region" description="Polar residues" evidence="1">
    <location>
        <begin position="706"/>
        <end position="719"/>
    </location>
</feature>
<protein>
    <submittedName>
        <fullName evidence="3">Uncharacterized protein</fullName>
    </submittedName>
</protein>
<dbReference type="OrthoDB" id="549366at2759"/>
<evidence type="ECO:0000256" key="1">
    <source>
        <dbReference type="SAM" id="MobiDB-lite"/>
    </source>
</evidence>
<evidence type="ECO:0000256" key="2">
    <source>
        <dbReference type="SAM" id="Phobius"/>
    </source>
</evidence>
<feature type="region of interest" description="Disordered" evidence="1">
    <location>
        <begin position="364"/>
        <end position="386"/>
    </location>
</feature>
<feature type="region of interest" description="Disordered" evidence="1">
    <location>
        <begin position="292"/>
        <end position="331"/>
    </location>
</feature>
<evidence type="ECO:0000313" key="3">
    <source>
        <dbReference type="EMBL" id="EFJ41965.1"/>
    </source>
</evidence>
<feature type="region of interest" description="Disordered" evidence="1">
    <location>
        <begin position="36"/>
        <end position="90"/>
    </location>
</feature>
<reference evidence="3 4" key="1">
    <citation type="journal article" date="2010" name="Science">
        <title>Genomic analysis of organismal complexity in the multicellular green alga Volvox carteri.</title>
        <authorList>
            <person name="Prochnik S.E."/>
            <person name="Umen J."/>
            <person name="Nedelcu A.M."/>
            <person name="Hallmann A."/>
            <person name="Miller S.M."/>
            <person name="Nishii I."/>
            <person name="Ferris P."/>
            <person name="Kuo A."/>
            <person name="Mitros T."/>
            <person name="Fritz-Laylin L.K."/>
            <person name="Hellsten U."/>
            <person name="Chapman J."/>
            <person name="Simakov O."/>
            <person name="Rensing S.A."/>
            <person name="Terry A."/>
            <person name="Pangilinan J."/>
            <person name="Kapitonov V."/>
            <person name="Jurka J."/>
            <person name="Salamov A."/>
            <person name="Shapiro H."/>
            <person name="Schmutz J."/>
            <person name="Grimwood J."/>
            <person name="Lindquist E."/>
            <person name="Lucas S."/>
            <person name="Grigoriev I.V."/>
            <person name="Schmitt R."/>
            <person name="Kirk D."/>
            <person name="Rokhsar D.S."/>
        </authorList>
    </citation>
    <scope>NUCLEOTIDE SEQUENCE [LARGE SCALE GENOMIC DNA]</scope>
    <source>
        <strain evidence="4">f. Nagariensis / Eve</strain>
    </source>
</reference>
<feature type="transmembrane region" description="Helical" evidence="2">
    <location>
        <begin position="812"/>
        <end position="834"/>
    </location>
</feature>
<dbReference type="KEGG" id="vcn:VOLCADRAFT_98026"/>
<feature type="compositionally biased region" description="Pro residues" evidence="1">
    <location>
        <begin position="404"/>
        <end position="414"/>
    </location>
</feature>
<dbReference type="RefSeq" id="XP_002957002.1">
    <property type="nucleotide sequence ID" value="XM_002956956.1"/>
</dbReference>
<keyword evidence="2" id="KW-1133">Transmembrane helix</keyword>
<feature type="region of interest" description="Disordered" evidence="1">
    <location>
        <begin position="729"/>
        <end position="762"/>
    </location>
</feature>
<dbReference type="Proteomes" id="UP000001058">
    <property type="component" value="Unassembled WGS sequence"/>
</dbReference>
<proteinExistence type="predicted"/>
<feature type="compositionally biased region" description="Low complexity" evidence="1">
    <location>
        <begin position="415"/>
        <end position="426"/>
    </location>
</feature>
<feature type="compositionally biased region" description="Pro residues" evidence="1">
    <location>
        <begin position="45"/>
        <end position="54"/>
    </location>
</feature>
<dbReference type="AlphaFoldDB" id="D8UE92"/>